<evidence type="ECO:0000256" key="2">
    <source>
        <dbReference type="SAM" id="Phobius"/>
    </source>
</evidence>
<keyword evidence="2" id="KW-0472">Membrane</keyword>
<dbReference type="EMBL" id="CP048836">
    <property type="protein sequence ID" value="QID17285.1"/>
    <property type="molecule type" value="Genomic_DNA"/>
</dbReference>
<gene>
    <name evidence="3" type="ORF">G3580_06260</name>
</gene>
<name>A0A6C1B347_9RHOO</name>
<reference evidence="3 4" key="1">
    <citation type="submission" date="2020-02" db="EMBL/GenBank/DDBJ databases">
        <title>Nitrogenibacter mangrovi gen. nov., sp. nov. isolated from mangrove sediment, a denitrifying betaproteobacterium.</title>
        <authorList>
            <person name="Liao H."/>
            <person name="Tian Y."/>
        </authorList>
    </citation>
    <scope>NUCLEOTIDE SEQUENCE [LARGE SCALE GENOMIC DNA]</scope>
    <source>
        <strain evidence="3 4">M9-3-2</strain>
    </source>
</reference>
<keyword evidence="2" id="KW-1133">Transmembrane helix</keyword>
<dbReference type="KEGG" id="azq:G3580_06260"/>
<protein>
    <submittedName>
        <fullName evidence="3">Uncharacterized protein</fullName>
    </submittedName>
</protein>
<sequence length="121" mass="13140">MPFPWAAAAKAIPWTDVISAAPTLAKGARDLWKRMRTDPKPEDTPDDAEAAASPEARLDALTRVVLTMEQRNEAQTELITRLAEQQEQLVTALDRARRRARLALVLAGLATALAAWGLLGG</sequence>
<feature type="compositionally biased region" description="Basic and acidic residues" evidence="1">
    <location>
        <begin position="29"/>
        <end position="43"/>
    </location>
</feature>
<feature type="transmembrane region" description="Helical" evidence="2">
    <location>
        <begin position="102"/>
        <end position="119"/>
    </location>
</feature>
<keyword evidence="2" id="KW-0812">Transmembrane</keyword>
<accession>A0A6C1B347</accession>
<evidence type="ECO:0000313" key="3">
    <source>
        <dbReference type="EMBL" id="QID17285.1"/>
    </source>
</evidence>
<keyword evidence="4" id="KW-1185">Reference proteome</keyword>
<dbReference type="Proteomes" id="UP000501991">
    <property type="component" value="Chromosome"/>
</dbReference>
<dbReference type="AlphaFoldDB" id="A0A6C1B347"/>
<evidence type="ECO:0000313" key="4">
    <source>
        <dbReference type="Proteomes" id="UP000501991"/>
    </source>
</evidence>
<proteinExistence type="predicted"/>
<evidence type="ECO:0000256" key="1">
    <source>
        <dbReference type="SAM" id="MobiDB-lite"/>
    </source>
</evidence>
<dbReference type="RefSeq" id="WP_173764449.1">
    <property type="nucleotide sequence ID" value="NZ_CP048836.1"/>
</dbReference>
<organism evidence="3 4">
    <name type="scientific">Nitrogeniibacter mangrovi</name>
    <dbReference type="NCBI Taxonomy" id="2016596"/>
    <lineage>
        <taxon>Bacteria</taxon>
        <taxon>Pseudomonadati</taxon>
        <taxon>Pseudomonadota</taxon>
        <taxon>Betaproteobacteria</taxon>
        <taxon>Rhodocyclales</taxon>
        <taxon>Zoogloeaceae</taxon>
        <taxon>Nitrogeniibacter</taxon>
    </lineage>
</organism>
<feature type="region of interest" description="Disordered" evidence="1">
    <location>
        <begin position="29"/>
        <end position="54"/>
    </location>
</feature>